<dbReference type="OrthoDB" id="3473305at2759"/>
<proteinExistence type="predicted"/>
<reference evidence="2 3" key="1">
    <citation type="journal article" date="2017" name="BMC Genomics">
        <title>Chromosome level assembly and secondary metabolite potential of the parasitic fungus Cordyceps militaris.</title>
        <authorList>
            <person name="Kramer G.J."/>
            <person name="Nodwell J.R."/>
        </authorList>
    </citation>
    <scope>NUCLEOTIDE SEQUENCE [LARGE SCALE GENOMIC DNA]</scope>
    <source>
        <strain evidence="2 3">ATCC 34164</strain>
    </source>
</reference>
<dbReference type="PANTHER" id="PTHR35910">
    <property type="entry name" value="2EXR DOMAIN-CONTAINING PROTEIN"/>
    <property type="match status" value="1"/>
</dbReference>
<evidence type="ECO:0000313" key="3">
    <source>
        <dbReference type="Proteomes" id="UP000323067"/>
    </source>
</evidence>
<dbReference type="Pfam" id="PF20150">
    <property type="entry name" value="2EXR"/>
    <property type="match status" value="1"/>
</dbReference>
<dbReference type="Proteomes" id="UP000323067">
    <property type="component" value="Chromosome vii"/>
</dbReference>
<sequence>MSQFHDFGNLPPELRHAIWILARESRRIPVCALQLRPEQSILRPPLIAPAPVLLHACRESRHLMATTSYQKAFYDASPPVWPSAVTGITTAATTPPYTWVDYSIDVFCMTERQLPVLALGPRRHLVRQIEVVCDLSDGLYYSARRRHCFRNGAALFELSGLRTALLVHEAAIEAHPIERWPVVALSIMLDCYSTCRPVGFCVCILHPLSPGLGMLTPRNYLRQLVNTRPVEISDLAGLDVYTLPEAVVWAAWDDRDGAGWKHVGCECENVKHEAQRS</sequence>
<dbReference type="VEuPathDB" id="FungiDB:A9K55_007935"/>
<dbReference type="EMBL" id="CP023324">
    <property type="protein sequence ID" value="ATY61745.1"/>
    <property type="molecule type" value="Genomic_DNA"/>
</dbReference>
<dbReference type="AlphaFoldDB" id="A0A2H4SF61"/>
<dbReference type="VEuPathDB" id="FungiDB:CCM_06977"/>
<name>A0A2H4SF61_CORMI</name>
<dbReference type="PANTHER" id="PTHR35910:SF1">
    <property type="entry name" value="2EXR DOMAIN-CONTAINING PROTEIN"/>
    <property type="match status" value="1"/>
</dbReference>
<organism evidence="2 3">
    <name type="scientific">Cordyceps militaris</name>
    <name type="common">Caterpillar fungus</name>
    <name type="synonym">Clavaria militaris</name>
    <dbReference type="NCBI Taxonomy" id="73501"/>
    <lineage>
        <taxon>Eukaryota</taxon>
        <taxon>Fungi</taxon>
        <taxon>Dikarya</taxon>
        <taxon>Ascomycota</taxon>
        <taxon>Pezizomycotina</taxon>
        <taxon>Sordariomycetes</taxon>
        <taxon>Hypocreomycetidae</taxon>
        <taxon>Hypocreales</taxon>
        <taxon>Cordycipitaceae</taxon>
        <taxon>Cordyceps</taxon>
    </lineage>
</organism>
<protein>
    <recommendedName>
        <fullName evidence="1">2EXR domain-containing protein</fullName>
    </recommendedName>
</protein>
<accession>A0A2H4SF61</accession>
<evidence type="ECO:0000259" key="1">
    <source>
        <dbReference type="Pfam" id="PF20150"/>
    </source>
</evidence>
<gene>
    <name evidence="2" type="ORF">A9K55_007935</name>
</gene>
<evidence type="ECO:0000313" key="2">
    <source>
        <dbReference type="EMBL" id="ATY61745.1"/>
    </source>
</evidence>
<feature type="domain" description="2EXR" evidence="1">
    <location>
        <begin position="4"/>
        <end position="107"/>
    </location>
</feature>
<dbReference type="InterPro" id="IPR045518">
    <property type="entry name" value="2EXR"/>
</dbReference>